<organism evidence="1 2">
    <name type="scientific">Pisolithus microcarpus 441</name>
    <dbReference type="NCBI Taxonomy" id="765257"/>
    <lineage>
        <taxon>Eukaryota</taxon>
        <taxon>Fungi</taxon>
        <taxon>Dikarya</taxon>
        <taxon>Basidiomycota</taxon>
        <taxon>Agaricomycotina</taxon>
        <taxon>Agaricomycetes</taxon>
        <taxon>Agaricomycetidae</taxon>
        <taxon>Boletales</taxon>
        <taxon>Sclerodermatineae</taxon>
        <taxon>Pisolithaceae</taxon>
        <taxon>Pisolithus</taxon>
    </lineage>
</organism>
<dbReference type="AlphaFoldDB" id="A0A0C9Y9N0"/>
<proteinExistence type="predicted"/>
<sequence>MPVVLFSVGYLDGRNTKVVWTSSFFAVPKMKMCEELHFRCLCSKSCCGHSSPSPALGTEASPTCYFRHRSNGACDDMVVVLQPFDLRYLVPTKTGPDGLRTVTLSDT</sequence>
<protein>
    <submittedName>
        <fullName evidence="1">Uncharacterized protein</fullName>
    </submittedName>
</protein>
<reference evidence="1 2" key="1">
    <citation type="submission" date="2014-04" db="EMBL/GenBank/DDBJ databases">
        <authorList>
            <consortium name="DOE Joint Genome Institute"/>
            <person name="Kuo A."/>
            <person name="Kohler A."/>
            <person name="Costa M.D."/>
            <person name="Nagy L.G."/>
            <person name="Floudas D."/>
            <person name="Copeland A."/>
            <person name="Barry K.W."/>
            <person name="Cichocki N."/>
            <person name="Veneault-Fourrey C."/>
            <person name="LaButti K."/>
            <person name="Lindquist E.A."/>
            <person name="Lipzen A."/>
            <person name="Lundell T."/>
            <person name="Morin E."/>
            <person name="Murat C."/>
            <person name="Sun H."/>
            <person name="Tunlid A."/>
            <person name="Henrissat B."/>
            <person name="Grigoriev I.V."/>
            <person name="Hibbett D.S."/>
            <person name="Martin F."/>
            <person name="Nordberg H.P."/>
            <person name="Cantor M.N."/>
            <person name="Hua S.X."/>
        </authorList>
    </citation>
    <scope>NUCLEOTIDE SEQUENCE [LARGE SCALE GENOMIC DNA]</scope>
    <source>
        <strain evidence="1 2">441</strain>
    </source>
</reference>
<dbReference type="HOGENOM" id="CLU_2211013_0_0_1"/>
<name>A0A0C9Y9N0_9AGAM</name>
<dbReference type="EMBL" id="KN833986">
    <property type="protein sequence ID" value="KIK13586.1"/>
    <property type="molecule type" value="Genomic_DNA"/>
</dbReference>
<accession>A0A0C9Y9N0</accession>
<keyword evidence="2" id="KW-1185">Reference proteome</keyword>
<evidence type="ECO:0000313" key="1">
    <source>
        <dbReference type="EMBL" id="KIK13586.1"/>
    </source>
</evidence>
<evidence type="ECO:0000313" key="2">
    <source>
        <dbReference type="Proteomes" id="UP000054018"/>
    </source>
</evidence>
<dbReference type="Proteomes" id="UP000054018">
    <property type="component" value="Unassembled WGS sequence"/>
</dbReference>
<gene>
    <name evidence="1" type="ORF">PISMIDRAFT_399131</name>
</gene>
<reference evidence="2" key="2">
    <citation type="submission" date="2015-01" db="EMBL/GenBank/DDBJ databases">
        <title>Evolutionary Origins and Diversification of the Mycorrhizal Mutualists.</title>
        <authorList>
            <consortium name="DOE Joint Genome Institute"/>
            <consortium name="Mycorrhizal Genomics Consortium"/>
            <person name="Kohler A."/>
            <person name="Kuo A."/>
            <person name="Nagy L.G."/>
            <person name="Floudas D."/>
            <person name="Copeland A."/>
            <person name="Barry K.W."/>
            <person name="Cichocki N."/>
            <person name="Veneault-Fourrey C."/>
            <person name="LaButti K."/>
            <person name="Lindquist E.A."/>
            <person name="Lipzen A."/>
            <person name="Lundell T."/>
            <person name="Morin E."/>
            <person name="Murat C."/>
            <person name="Riley R."/>
            <person name="Ohm R."/>
            <person name="Sun H."/>
            <person name="Tunlid A."/>
            <person name="Henrissat B."/>
            <person name="Grigoriev I.V."/>
            <person name="Hibbett D.S."/>
            <person name="Martin F."/>
        </authorList>
    </citation>
    <scope>NUCLEOTIDE SEQUENCE [LARGE SCALE GENOMIC DNA]</scope>
    <source>
        <strain evidence="2">441</strain>
    </source>
</reference>